<dbReference type="InterPro" id="IPR014718">
    <property type="entry name" value="GH-type_carb-bd"/>
</dbReference>
<dbReference type="GO" id="GO:0047938">
    <property type="term" value="F:glucose-6-phosphate 1-epimerase activity"/>
    <property type="evidence" value="ECO:0007669"/>
    <property type="project" value="TreeGrafter"/>
</dbReference>
<dbReference type="PANTHER" id="PTHR11122">
    <property type="entry name" value="APOSPORY-ASSOCIATED PROTEIN C-RELATED"/>
    <property type="match status" value="1"/>
</dbReference>
<keyword evidence="3" id="KW-1185">Reference proteome</keyword>
<reference evidence="2" key="1">
    <citation type="submission" date="2021-03" db="EMBL/GenBank/DDBJ databases">
        <authorList>
            <person name="Li Z."/>
            <person name="Yang C."/>
        </authorList>
    </citation>
    <scope>NUCLEOTIDE SEQUENCE</scope>
    <source>
        <strain evidence="2">Dzin_1.0</strain>
        <tissue evidence="2">Leaf</tissue>
    </source>
</reference>
<reference evidence="2" key="2">
    <citation type="journal article" date="2022" name="Hortic Res">
        <title>The genome of Dioscorea zingiberensis sheds light on the biosynthesis, origin and evolution of the medicinally important diosgenin saponins.</title>
        <authorList>
            <person name="Li Y."/>
            <person name="Tan C."/>
            <person name="Li Z."/>
            <person name="Guo J."/>
            <person name="Li S."/>
            <person name="Chen X."/>
            <person name="Wang C."/>
            <person name="Dai X."/>
            <person name="Yang H."/>
            <person name="Song W."/>
            <person name="Hou L."/>
            <person name="Xu J."/>
            <person name="Tong Z."/>
            <person name="Xu A."/>
            <person name="Yuan X."/>
            <person name="Wang W."/>
            <person name="Yang Q."/>
            <person name="Chen L."/>
            <person name="Sun Z."/>
            <person name="Wang K."/>
            <person name="Pan B."/>
            <person name="Chen J."/>
            <person name="Bao Y."/>
            <person name="Liu F."/>
            <person name="Qi X."/>
            <person name="Gang D.R."/>
            <person name="Wen J."/>
            <person name="Li J."/>
        </authorList>
    </citation>
    <scope>NUCLEOTIDE SEQUENCE</scope>
    <source>
        <strain evidence="2">Dzin_1.0</strain>
    </source>
</reference>
<dbReference type="AlphaFoldDB" id="A0A9D5CJN6"/>
<protein>
    <recommendedName>
        <fullName evidence="4">Photosynthetic NDH subunit of subcomplex B 2, chloroplastic</fullName>
    </recommendedName>
</protein>
<evidence type="ECO:0000313" key="2">
    <source>
        <dbReference type="EMBL" id="KAJ0974124.1"/>
    </source>
</evidence>
<feature type="compositionally biased region" description="Low complexity" evidence="1">
    <location>
        <begin position="21"/>
        <end position="39"/>
    </location>
</feature>
<dbReference type="Proteomes" id="UP001085076">
    <property type="component" value="Miscellaneous, Linkage group lg04"/>
</dbReference>
<dbReference type="GO" id="GO:0030246">
    <property type="term" value="F:carbohydrate binding"/>
    <property type="evidence" value="ECO:0007669"/>
    <property type="project" value="InterPro"/>
</dbReference>
<gene>
    <name evidence="2" type="ORF">J5N97_016089</name>
</gene>
<dbReference type="GO" id="GO:0005737">
    <property type="term" value="C:cytoplasm"/>
    <property type="evidence" value="ECO:0007669"/>
    <property type="project" value="TreeGrafter"/>
</dbReference>
<dbReference type="OrthoDB" id="1915244at2759"/>
<accession>A0A9D5CJN6</accession>
<feature type="region of interest" description="Disordered" evidence="1">
    <location>
        <begin position="1"/>
        <end position="56"/>
    </location>
</feature>
<proteinExistence type="predicted"/>
<evidence type="ECO:0000256" key="1">
    <source>
        <dbReference type="SAM" id="MobiDB-lite"/>
    </source>
</evidence>
<name>A0A9D5CJN6_9LILI</name>
<dbReference type="Gene3D" id="2.70.98.10">
    <property type="match status" value="1"/>
</dbReference>
<comment type="caution">
    <text evidence="2">The sequence shown here is derived from an EMBL/GenBank/DDBJ whole genome shotgun (WGS) entry which is preliminary data.</text>
</comment>
<evidence type="ECO:0000313" key="3">
    <source>
        <dbReference type="Proteomes" id="UP001085076"/>
    </source>
</evidence>
<organism evidence="2 3">
    <name type="scientific">Dioscorea zingiberensis</name>
    <dbReference type="NCBI Taxonomy" id="325984"/>
    <lineage>
        <taxon>Eukaryota</taxon>
        <taxon>Viridiplantae</taxon>
        <taxon>Streptophyta</taxon>
        <taxon>Embryophyta</taxon>
        <taxon>Tracheophyta</taxon>
        <taxon>Spermatophyta</taxon>
        <taxon>Magnoliopsida</taxon>
        <taxon>Liliopsida</taxon>
        <taxon>Dioscoreales</taxon>
        <taxon>Dioscoreaceae</taxon>
        <taxon>Dioscorea</taxon>
    </lineage>
</organism>
<dbReference type="PANTHER" id="PTHR11122:SF18">
    <property type="entry name" value="PHOTOSYNTHETIC NDH SUBUNIT OF SUBCOMPLEX B 2, CHLOROPLASTIC"/>
    <property type="match status" value="1"/>
</dbReference>
<dbReference type="EMBL" id="JAGGNH010000004">
    <property type="protein sequence ID" value="KAJ0974124.1"/>
    <property type="molecule type" value="Genomic_DNA"/>
</dbReference>
<sequence length="303" mass="33007">MATLLSLHAPRPNPHHLIRASSSSSPTTTTTTTTTSTTTQDSPQSLEERFGRKGVKFTESGGVPTVELSVRNGSSVSLRIPDGLVTSYKPKVYWKEDGFEEVLHTIPSGLDSGCPLKGGLSLVLNDVSKDGSLWQASQWTVKDSESDSIDAVQVELSCSNGDGSLEITYVISLYLLCMATAVIVKNKGNDTVKLTSAMLSHLKFKSRRGAAIQGLRGCSYCSHPPLSSAFGILSPAEAMEQEPPGWPFFNNNGNEEKEGSWIVEDNLYTILRGKLSRVYTAPPMDRMKRIYNTPPSKFETIDQ</sequence>
<evidence type="ECO:0008006" key="4">
    <source>
        <dbReference type="Google" id="ProtNLM"/>
    </source>
</evidence>